<reference evidence="2 3" key="1">
    <citation type="submission" date="2024-10" db="EMBL/GenBank/DDBJ databases">
        <title>Updated reference genomes for cyclostephanoid diatoms.</title>
        <authorList>
            <person name="Roberts W.R."/>
            <person name="Alverson A.J."/>
        </authorList>
    </citation>
    <scope>NUCLEOTIDE SEQUENCE [LARGE SCALE GENOMIC DNA]</scope>
    <source>
        <strain evidence="2 3">AJA010-31</strain>
    </source>
</reference>
<feature type="region of interest" description="Disordered" evidence="1">
    <location>
        <begin position="815"/>
        <end position="844"/>
    </location>
</feature>
<keyword evidence="3" id="KW-1185">Reference proteome</keyword>
<accession>A0ABD3NLR6</accession>
<evidence type="ECO:0000313" key="3">
    <source>
        <dbReference type="Proteomes" id="UP001530400"/>
    </source>
</evidence>
<feature type="region of interest" description="Disordered" evidence="1">
    <location>
        <begin position="990"/>
        <end position="1018"/>
    </location>
</feature>
<gene>
    <name evidence="2" type="ORF">ACHAWO_012219</name>
</gene>
<organism evidence="2 3">
    <name type="scientific">Cyclotella atomus</name>
    <dbReference type="NCBI Taxonomy" id="382360"/>
    <lineage>
        <taxon>Eukaryota</taxon>
        <taxon>Sar</taxon>
        <taxon>Stramenopiles</taxon>
        <taxon>Ochrophyta</taxon>
        <taxon>Bacillariophyta</taxon>
        <taxon>Coscinodiscophyceae</taxon>
        <taxon>Thalassiosirophycidae</taxon>
        <taxon>Stephanodiscales</taxon>
        <taxon>Stephanodiscaceae</taxon>
        <taxon>Cyclotella</taxon>
    </lineage>
</organism>
<feature type="compositionally biased region" description="Basic and acidic residues" evidence="1">
    <location>
        <begin position="990"/>
        <end position="1000"/>
    </location>
</feature>
<feature type="compositionally biased region" description="Low complexity" evidence="1">
    <location>
        <begin position="214"/>
        <end position="225"/>
    </location>
</feature>
<feature type="compositionally biased region" description="Basic and acidic residues" evidence="1">
    <location>
        <begin position="359"/>
        <end position="380"/>
    </location>
</feature>
<feature type="compositionally biased region" description="Polar residues" evidence="1">
    <location>
        <begin position="1"/>
        <end position="14"/>
    </location>
</feature>
<proteinExistence type="predicted"/>
<comment type="caution">
    <text evidence="2">The sequence shown here is derived from an EMBL/GenBank/DDBJ whole genome shotgun (WGS) entry which is preliminary data.</text>
</comment>
<feature type="compositionally biased region" description="Polar residues" evidence="1">
    <location>
        <begin position="297"/>
        <end position="307"/>
    </location>
</feature>
<feature type="compositionally biased region" description="Basic residues" evidence="1">
    <location>
        <begin position="706"/>
        <end position="715"/>
    </location>
</feature>
<evidence type="ECO:0000313" key="2">
    <source>
        <dbReference type="EMBL" id="KAL3774510.1"/>
    </source>
</evidence>
<feature type="compositionally biased region" description="Basic and acidic residues" evidence="1">
    <location>
        <begin position="79"/>
        <end position="88"/>
    </location>
</feature>
<dbReference type="Proteomes" id="UP001530400">
    <property type="component" value="Unassembled WGS sequence"/>
</dbReference>
<feature type="compositionally biased region" description="Basic and acidic residues" evidence="1">
    <location>
        <begin position="417"/>
        <end position="428"/>
    </location>
</feature>
<evidence type="ECO:0000256" key="1">
    <source>
        <dbReference type="SAM" id="MobiDB-lite"/>
    </source>
</evidence>
<evidence type="ECO:0008006" key="4">
    <source>
        <dbReference type="Google" id="ProtNLM"/>
    </source>
</evidence>
<sequence>MSTSNEAQDVSSGPSAPPSILPEPMSGQPTKADAPSSGKHENDLDLIMVVTNETMEDDREPSEVVVSKPSSVALSVKSEGGEKREPKTPKASNCDGEQRGKEAEPSNVGDRMVGGEKTEMPKADTNDGSGRPEQEDSAKSSKPEETKGPGDKSAQEFTVASSSAASEDKPNNTAAPQAPYQHPYHYHHNNGYPQYPHHPNSQWNQWNRHPHPPQAQHPQGYHPYYSRYPGYHGYNAQHPQSQHPPHNGHHPQPHPAHSAQQHPPQKHPAHNASQKQLPVTTSKDEKDESKKSADSIPPSNSWNSQQHQYTHPYPHWRGQYPYNYNYYGGWRNIHWSGSAASVSTADATKQTKNKTDKKRGRDDREARDETNEREIGRSYTEDTASTLSIGGMSMASLDQTQASSPKRRKGMFRNQNIHRDLATDTPKDFPRLDATSTLSDGKMILHNLSITSLGSLRQSYSAEIAELCGPSPINVDKKLKTHFDDKIDQGKTPKKRNTSSKKGKDGHVFRLDNAPSTTPATMRLASQDDDSPSMLDLIGTETPLLLSSMENVILDDSLTKQLRGQAFTPLPHILGGDDVWSFNGSPLGSSFEKLTPRFGLDSTKSKRNPLASPKSFWKDDFLEEHSQKKSSKKDKDKQEGVQSILSMLSPAMREMDPVDPAIDGGPTSPIPIHRKIKEGAPKSSIDPCIATPLRRPPPHATGASQHHPHRPHHHASPYQRGPPPAIMHSPIPPHHSHHHMSPYEGRYGEHRRDHHPYGMYPPPHHGHGHYNPDDRIRNLRGRCPPVHHHMPPSHHLPPPSYHHFSPLTNVPRGRSWHENQHNHLDSTGTSSSKRKCVPLRPPVPAKFQGDIEKFKDAPIPEFNNLVNFPGHMNQKQPANVPDGMRCCVMCGQACPCSQGGKQKKGDKSTLIPLGTNKSMPNTSNGFAIIPTQNKGLCTLCDVNVWIVTQTGLEIKWCKGCKNFRPWAAFGDKGLATKCVRCRDRQREKYALQKEEKERQKGTSKNTAPSLPMSMGHGH</sequence>
<dbReference type="AlphaFoldDB" id="A0ABD3NLR6"/>
<feature type="compositionally biased region" description="Basic and acidic residues" evidence="1">
    <location>
        <begin position="282"/>
        <end position="293"/>
    </location>
</feature>
<feature type="compositionally biased region" description="Basic residues" evidence="1">
    <location>
        <begin position="492"/>
        <end position="501"/>
    </location>
</feature>
<feature type="region of interest" description="Disordered" evidence="1">
    <location>
        <begin position="1"/>
        <end position="307"/>
    </location>
</feature>
<feature type="compositionally biased region" description="Polar residues" evidence="1">
    <location>
        <begin position="155"/>
        <end position="165"/>
    </location>
</feature>
<feature type="compositionally biased region" description="Low complexity" evidence="1">
    <location>
        <begin position="63"/>
        <end position="72"/>
    </location>
</feature>
<protein>
    <recommendedName>
        <fullName evidence="4">GATA-type domain-containing protein</fullName>
    </recommendedName>
</protein>
<feature type="compositionally biased region" description="Low complexity" evidence="1">
    <location>
        <begin position="174"/>
        <end position="200"/>
    </location>
</feature>
<feature type="region of interest" description="Disordered" evidence="1">
    <location>
        <begin position="650"/>
        <end position="739"/>
    </location>
</feature>
<feature type="region of interest" description="Disordered" evidence="1">
    <location>
        <begin position="484"/>
        <end position="533"/>
    </location>
</feature>
<feature type="compositionally biased region" description="Pro residues" evidence="1">
    <location>
        <begin position="720"/>
        <end position="733"/>
    </location>
</feature>
<feature type="region of interest" description="Disordered" evidence="1">
    <location>
        <begin position="342"/>
        <end position="428"/>
    </location>
</feature>
<dbReference type="EMBL" id="JALLPJ020001190">
    <property type="protein sequence ID" value="KAL3774510.1"/>
    <property type="molecule type" value="Genomic_DNA"/>
</dbReference>
<name>A0ABD3NLR6_9STRA</name>
<feature type="compositionally biased region" description="Basic and acidic residues" evidence="1">
    <location>
        <begin position="815"/>
        <end position="824"/>
    </location>
</feature>
<feature type="compositionally biased region" description="Basic and acidic residues" evidence="1">
    <location>
        <begin position="113"/>
        <end position="154"/>
    </location>
</feature>